<dbReference type="InterPro" id="IPR025714">
    <property type="entry name" value="Methyltranfer_dom"/>
</dbReference>
<dbReference type="EMBL" id="CP001707">
    <property type="protein sequence ID" value="ACV26052.1"/>
    <property type="molecule type" value="Genomic_DNA"/>
</dbReference>
<comment type="function">
    <text evidence="5">Methylates the class 1 translation termination release factors RF1/PrfA and RF2/PrfB on the glutamine residue of the universally conserved GGQ motif.</text>
</comment>
<dbReference type="HOGENOM" id="CLU_018398_3_0_6"/>
<keyword evidence="3 5" id="KW-0949">S-adenosyl-L-methionine</keyword>
<keyword evidence="1 5" id="KW-0489">Methyltransferase</keyword>
<dbReference type="OrthoDB" id="9800643at2"/>
<dbReference type="InterPro" id="IPR050320">
    <property type="entry name" value="N5-glutamine_MTase"/>
</dbReference>
<dbReference type="EC" id="2.1.1.297" evidence="5"/>
<dbReference type="FunCoup" id="C7R9G1">
    <property type="interactions" value="446"/>
</dbReference>
<feature type="domain" description="Release factor glutamine methyltransferase N-terminal" evidence="7">
    <location>
        <begin position="8"/>
        <end position="82"/>
    </location>
</feature>
<feature type="binding site" evidence="5">
    <location>
        <begin position="127"/>
        <end position="131"/>
    </location>
    <ligand>
        <name>S-adenosyl-L-methionine</name>
        <dbReference type="ChEBI" id="CHEBI:59789"/>
    </ligand>
</feature>
<dbReference type="GO" id="GO:0102559">
    <property type="term" value="F:peptide chain release factor N(5)-glutamine methyltransferase activity"/>
    <property type="evidence" value="ECO:0007669"/>
    <property type="project" value="UniProtKB-EC"/>
</dbReference>
<dbReference type="PANTHER" id="PTHR18895">
    <property type="entry name" value="HEMK METHYLTRANSFERASE"/>
    <property type="match status" value="1"/>
</dbReference>
<dbReference type="GO" id="GO:0003676">
    <property type="term" value="F:nucleic acid binding"/>
    <property type="evidence" value="ECO:0007669"/>
    <property type="project" value="InterPro"/>
</dbReference>
<dbReference type="InParanoid" id="C7R9G1"/>
<evidence type="ECO:0000313" key="8">
    <source>
        <dbReference type="EMBL" id="ACV26052.1"/>
    </source>
</evidence>
<organism evidence="8 9">
    <name type="scientific">Kangiella koreensis (strain DSM 16069 / JCM 12317 / KCTC 12182 / SW-125)</name>
    <dbReference type="NCBI Taxonomy" id="523791"/>
    <lineage>
        <taxon>Bacteria</taxon>
        <taxon>Pseudomonadati</taxon>
        <taxon>Pseudomonadota</taxon>
        <taxon>Gammaproteobacteria</taxon>
        <taxon>Kangiellales</taxon>
        <taxon>Kangiellaceae</taxon>
        <taxon>Kangiella</taxon>
    </lineage>
</organism>
<dbReference type="InterPro" id="IPR002052">
    <property type="entry name" value="DNA_methylase_N6_adenine_CS"/>
</dbReference>
<evidence type="ECO:0000259" key="7">
    <source>
        <dbReference type="Pfam" id="PF17827"/>
    </source>
</evidence>
<evidence type="ECO:0000256" key="2">
    <source>
        <dbReference type="ARBA" id="ARBA00022679"/>
    </source>
</evidence>
<dbReference type="SUPFAM" id="SSF53335">
    <property type="entry name" value="S-adenosyl-L-methionine-dependent methyltransferases"/>
    <property type="match status" value="1"/>
</dbReference>
<dbReference type="PROSITE" id="PS00092">
    <property type="entry name" value="N6_MTASE"/>
    <property type="match status" value="1"/>
</dbReference>
<comment type="catalytic activity">
    <reaction evidence="4 5">
        <text>L-glutaminyl-[peptide chain release factor] + S-adenosyl-L-methionine = N(5)-methyl-L-glutaminyl-[peptide chain release factor] + S-adenosyl-L-homocysteine + H(+)</text>
        <dbReference type="Rhea" id="RHEA:42896"/>
        <dbReference type="Rhea" id="RHEA-COMP:10271"/>
        <dbReference type="Rhea" id="RHEA-COMP:10272"/>
        <dbReference type="ChEBI" id="CHEBI:15378"/>
        <dbReference type="ChEBI" id="CHEBI:30011"/>
        <dbReference type="ChEBI" id="CHEBI:57856"/>
        <dbReference type="ChEBI" id="CHEBI:59789"/>
        <dbReference type="ChEBI" id="CHEBI:61891"/>
        <dbReference type="EC" id="2.1.1.297"/>
    </reaction>
</comment>
<evidence type="ECO:0000259" key="6">
    <source>
        <dbReference type="Pfam" id="PF13847"/>
    </source>
</evidence>
<dbReference type="Pfam" id="PF13847">
    <property type="entry name" value="Methyltransf_31"/>
    <property type="match status" value="1"/>
</dbReference>
<evidence type="ECO:0000256" key="4">
    <source>
        <dbReference type="ARBA" id="ARBA00048391"/>
    </source>
</evidence>
<dbReference type="InterPro" id="IPR040758">
    <property type="entry name" value="PrmC_N"/>
</dbReference>
<dbReference type="NCBIfam" id="TIGR00536">
    <property type="entry name" value="hemK_fam"/>
    <property type="match status" value="1"/>
</dbReference>
<evidence type="ECO:0000256" key="5">
    <source>
        <dbReference type="HAMAP-Rule" id="MF_02126"/>
    </source>
</evidence>
<comment type="similarity">
    <text evidence="5">Belongs to the protein N5-glutamine methyltransferase family. PrmC subfamily.</text>
</comment>
<evidence type="ECO:0000256" key="3">
    <source>
        <dbReference type="ARBA" id="ARBA00022691"/>
    </source>
</evidence>
<feature type="binding site" evidence="5">
    <location>
        <position position="178"/>
    </location>
    <ligand>
        <name>S-adenosyl-L-methionine</name>
        <dbReference type="ChEBI" id="CHEBI:59789"/>
    </ligand>
</feature>
<feature type="binding site" evidence="5">
    <location>
        <position position="150"/>
    </location>
    <ligand>
        <name>S-adenosyl-L-methionine</name>
        <dbReference type="ChEBI" id="CHEBI:59789"/>
    </ligand>
</feature>
<dbReference type="InterPro" id="IPR019874">
    <property type="entry name" value="RF_methyltr_PrmC"/>
</dbReference>
<keyword evidence="9" id="KW-1185">Reference proteome</keyword>
<feature type="binding site" evidence="5">
    <location>
        <begin position="193"/>
        <end position="196"/>
    </location>
    <ligand>
        <name>substrate</name>
    </ligand>
</feature>
<sequence length="286" mass="32185">MKALSVAQALLWAKEQLRARQQLEAYDEAALDAEILLAFAIDKNRTWLKTWPEYLLSEDQKSCFEDFISRRRQGEPTAYIIGEQEFWSLTLNVTRDTLIPRPETEMLVEQALLRIPSDESYSIVDLGTGSGAIALAIASERPQATVWALDMSELALKVAQANAESNQIDNVTFEQGSWLSNWLHGKLDMIVSNPPYVAPNDPHLADLVYEPVTALVAEDKGLSDIRQITQQATEHLKPDGYLLFEHGYDQGQAVREILQQTGFEQIETIKDYAGLDRVTLGLYSKD</sequence>
<dbReference type="KEGG" id="kko:Kkor_0632"/>
<dbReference type="InterPro" id="IPR004556">
    <property type="entry name" value="HemK-like"/>
</dbReference>
<dbReference type="eggNOG" id="COG2890">
    <property type="taxonomic scope" value="Bacteria"/>
</dbReference>
<dbReference type="FunFam" id="3.40.50.150:FF:000053">
    <property type="entry name" value="Release factor glutamine methyltransferase"/>
    <property type="match status" value="1"/>
</dbReference>
<proteinExistence type="inferred from homology"/>
<name>C7R9G1_KANKD</name>
<keyword evidence="2 5" id="KW-0808">Transferase</keyword>
<dbReference type="InterPro" id="IPR029063">
    <property type="entry name" value="SAM-dependent_MTases_sf"/>
</dbReference>
<evidence type="ECO:0000256" key="1">
    <source>
        <dbReference type="ARBA" id="ARBA00022603"/>
    </source>
</evidence>
<dbReference type="PANTHER" id="PTHR18895:SF74">
    <property type="entry name" value="MTRF1L RELEASE FACTOR GLUTAMINE METHYLTRANSFERASE"/>
    <property type="match status" value="1"/>
</dbReference>
<dbReference type="Gene3D" id="1.10.8.10">
    <property type="entry name" value="DNA helicase RuvA subunit, C-terminal domain"/>
    <property type="match status" value="1"/>
</dbReference>
<protein>
    <recommendedName>
        <fullName evidence="5">Release factor glutamine methyltransferase</fullName>
        <shortName evidence="5">RF MTase</shortName>
        <ecNumber evidence="5">2.1.1.297</ecNumber>
    </recommendedName>
    <alternativeName>
        <fullName evidence="5">N5-glutamine methyltransferase PrmC</fullName>
    </alternativeName>
    <alternativeName>
        <fullName evidence="5">Protein-(glutamine-N5) MTase PrmC</fullName>
    </alternativeName>
    <alternativeName>
        <fullName evidence="5">Protein-glutamine N-methyltransferase PrmC</fullName>
    </alternativeName>
</protein>
<feature type="domain" description="Methyltransferase" evidence="6">
    <location>
        <begin position="118"/>
        <end position="248"/>
    </location>
</feature>
<dbReference type="HAMAP" id="MF_02126">
    <property type="entry name" value="RF_methyltr_PrmC"/>
    <property type="match status" value="1"/>
</dbReference>
<accession>C7R9G1</accession>
<dbReference type="Pfam" id="PF17827">
    <property type="entry name" value="PrmC_N"/>
    <property type="match status" value="1"/>
</dbReference>
<reference evidence="8 9" key="1">
    <citation type="journal article" date="2009" name="Stand. Genomic Sci.">
        <title>Complete genome sequence of Kangiella koreensis type strain (SW-125).</title>
        <authorList>
            <person name="Han C."/>
            <person name="Sikorski J."/>
            <person name="Lapidus A."/>
            <person name="Nolan M."/>
            <person name="Glavina Del Rio T."/>
            <person name="Tice H."/>
            <person name="Cheng J.F."/>
            <person name="Lucas S."/>
            <person name="Chen F."/>
            <person name="Copeland A."/>
            <person name="Ivanova N."/>
            <person name="Mavromatis K."/>
            <person name="Ovchinnikova G."/>
            <person name="Pati A."/>
            <person name="Bruce D."/>
            <person name="Goodwin L."/>
            <person name="Pitluck S."/>
            <person name="Chen A."/>
            <person name="Palaniappan K."/>
            <person name="Land M."/>
            <person name="Hauser L."/>
            <person name="Chang Y.J."/>
            <person name="Jeffries C.D."/>
            <person name="Chain P."/>
            <person name="Saunders E."/>
            <person name="Brettin T."/>
            <person name="Goker M."/>
            <person name="Tindall B.J."/>
            <person name="Bristow J."/>
            <person name="Eisen J.A."/>
            <person name="Markowitz V."/>
            <person name="Hugenholtz P."/>
            <person name="Kyrpides N.C."/>
            <person name="Klenk H.P."/>
            <person name="Detter J.C."/>
        </authorList>
    </citation>
    <scope>NUCLEOTIDE SEQUENCE [LARGE SCALE GENOMIC DNA]</scope>
    <source>
        <strain evidence="9">DSM 16069 / KCTC 12182 / SW-125</strain>
    </source>
</reference>
<dbReference type="NCBIfam" id="TIGR03534">
    <property type="entry name" value="RF_mod_PrmC"/>
    <property type="match status" value="1"/>
</dbReference>
<dbReference type="CDD" id="cd02440">
    <property type="entry name" value="AdoMet_MTases"/>
    <property type="match status" value="1"/>
</dbReference>
<dbReference type="RefSeq" id="WP_012800566.1">
    <property type="nucleotide sequence ID" value="NC_013166.1"/>
</dbReference>
<dbReference type="AlphaFoldDB" id="C7R9G1"/>
<dbReference type="GO" id="GO:0032259">
    <property type="term" value="P:methylation"/>
    <property type="evidence" value="ECO:0007669"/>
    <property type="project" value="UniProtKB-KW"/>
</dbReference>
<dbReference type="STRING" id="523791.Kkor_0632"/>
<dbReference type="Gene3D" id="3.40.50.150">
    <property type="entry name" value="Vaccinia Virus protein VP39"/>
    <property type="match status" value="1"/>
</dbReference>
<evidence type="ECO:0000313" key="9">
    <source>
        <dbReference type="Proteomes" id="UP000001231"/>
    </source>
</evidence>
<gene>
    <name evidence="5" type="primary">prmC</name>
    <name evidence="8" type="ordered locus">Kkor_0632</name>
</gene>
<dbReference type="Proteomes" id="UP000001231">
    <property type="component" value="Chromosome"/>
</dbReference>
<feature type="binding site" evidence="5">
    <location>
        <position position="193"/>
    </location>
    <ligand>
        <name>S-adenosyl-L-methionine</name>
        <dbReference type="ChEBI" id="CHEBI:59789"/>
    </ligand>
</feature>